<dbReference type="SUPFAM" id="SSF51735">
    <property type="entry name" value="NAD(P)-binding Rossmann-fold domains"/>
    <property type="match status" value="1"/>
</dbReference>
<protein>
    <submittedName>
        <fullName evidence="3">Gfo/Idh/MocA family oxidoreductase</fullName>
    </submittedName>
</protein>
<gene>
    <name evidence="3" type="ORF">FJU08_03185</name>
</gene>
<dbReference type="EMBL" id="VHLG01000001">
    <property type="protein sequence ID" value="TPW33569.1"/>
    <property type="molecule type" value="Genomic_DNA"/>
</dbReference>
<dbReference type="Gene3D" id="3.30.360.10">
    <property type="entry name" value="Dihydrodipicolinate Reductase, domain 2"/>
    <property type="match status" value="1"/>
</dbReference>
<feature type="domain" description="GFO/IDH/MocA-like oxidoreductase" evidence="2">
    <location>
        <begin position="133"/>
        <end position="248"/>
    </location>
</feature>
<dbReference type="InterPro" id="IPR036291">
    <property type="entry name" value="NAD(P)-bd_dom_sf"/>
</dbReference>
<evidence type="ECO:0000259" key="1">
    <source>
        <dbReference type="Pfam" id="PF01408"/>
    </source>
</evidence>
<dbReference type="RefSeq" id="WP_141147508.1">
    <property type="nucleotide sequence ID" value="NZ_VHLG01000001.1"/>
</dbReference>
<name>A0A506UJS4_9HYPH</name>
<evidence type="ECO:0000313" key="3">
    <source>
        <dbReference type="EMBL" id="TPW33569.1"/>
    </source>
</evidence>
<evidence type="ECO:0000259" key="2">
    <source>
        <dbReference type="Pfam" id="PF22725"/>
    </source>
</evidence>
<dbReference type="Gene3D" id="3.40.50.720">
    <property type="entry name" value="NAD(P)-binding Rossmann-like Domain"/>
    <property type="match status" value="1"/>
</dbReference>
<dbReference type="InterPro" id="IPR052515">
    <property type="entry name" value="Gfo/Idh/MocA_Oxidoreductase"/>
</dbReference>
<dbReference type="PANTHER" id="PTHR43249">
    <property type="entry name" value="UDP-N-ACETYL-2-AMINO-2-DEOXY-D-GLUCURONATE OXIDASE"/>
    <property type="match status" value="1"/>
</dbReference>
<dbReference type="InterPro" id="IPR055170">
    <property type="entry name" value="GFO_IDH_MocA-like_dom"/>
</dbReference>
<dbReference type="PANTHER" id="PTHR43249:SF1">
    <property type="entry name" value="D-GLUCOSIDE 3-DEHYDROGENASE"/>
    <property type="match status" value="1"/>
</dbReference>
<evidence type="ECO:0000313" key="4">
    <source>
        <dbReference type="Proteomes" id="UP000318801"/>
    </source>
</evidence>
<dbReference type="GO" id="GO:0000166">
    <property type="term" value="F:nucleotide binding"/>
    <property type="evidence" value="ECO:0007669"/>
    <property type="project" value="InterPro"/>
</dbReference>
<dbReference type="AlphaFoldDB" id="A0A506UJS4"/>
<sequence length="357" mass="39372">MTRKLKVGIVGLGFGRTHIETGYRTNEALFEVAAICDRNEAQRDVCGDEFGIERRVGKFEELLTMDDIDIIDICTPPGTHYDMILSALAHGKHVICEKPLVASLSALDDIMEAESRSTGRVLPIMQYRYGHGVQKAKRIIEAGLAGKAYVATAETHWLRGADYYAKEWRGRWETAVGGTLLTHAIHINDLLFYLLGPARSLFARIATRVNKIEVEDCASISLEMKCGALATISATTGSQEQISRLRFCFENVTFESAQLSYHPGGDPWKIIPANPEVGAKIDALLADYDPGPERLSGLMAAYHEAICQKKQLPVTLADARQALDLATASYWSAKTYSAVALPVMADHPFYHGWQNAI</sequence>
<dbReference type="SUPFAM" id="SSF55347">
    <property type="entry name" value="Glyceraldehyde-3-phosphate dehydrogenase-like, C-terminal domain"/>
    <property type="match status" value="1"/>
</dbReference>
<dbReference type="Pfam" id="PF01408">
    <property type="entry name" value="GFO_IDH_MocA"/>
    <property type="match status" value="1"/>
</dbReference>
<dbReference type="Proteomes" id="UP000318801">
    <property type="component" value="Unassembled WGS sequence"/>
</dbReference>
<dbReference type="Pfam" id="PF22725">
    <property type="entry name" value="GFO_IDH_MocA_C3"/>
    <property type="match status" value="1"/>
</dbReference>
<dbReference type="InterPro" id="IPR000683">
    <property type="entry name" value="Gfo/Idh/MocA-like_OxRdtase_N"/>
</dbReference>
<accession>A0A506UJS4</accession>
<keyword evidence="4" id="KW-1185">Reference proteome</keyword>
<organism evidence="3 4">
    <name type="scientific">Martelella alba</name>
    <dbReference type="NCBI Taxonomy" id="2590451"/>
    <lineage>
        <taxon>Bacteria</taxon>
        <taxon>Pseudomonadati</taxon>
        <taxon>Pseudomonadota</taxon>
        <taxon>Alphaproteobacteria</taxon>
        <taxon>Hyphomicrobiales</taxon>
        <taxon>Aurantimonadaceae</taxon>
        <taxon>Martelella</taxon>
    </lineage>
</organism>
<dbReference type="OrthoDB" id="9801953at2"/>
<proteinExistence type="predicted"/>
<feature type="domain" description="Gfo/Idh/MocA-like oxidoreductase N-terminal" evidence="1">
    <location>
        <begin position="5"/>
        <end position="119"/>
    </location>
</feature>
<comment type="caution">
    <text evidence="3">The sequence shown here is derived from an EMBL/GenBank/DDBJ whole genome shotgun (WGS) entry which is preliminary data.</text>
</comment>
<reference evidence="3 4" key="1">
    <citation type="submission" date="2019-06" db="EMBL/GenBank/DDBJ databases">
        <authorList>
            <person name="Li M."/>
        </authorList>
    </citation>
    <scope>NUCLEOTIDE SEQUENCE [LARGE SCALE GENOMIC DNA]</scope>
    <source>
        <strain evidence="3 4">BGMRC2036</strain>
    </source>
</reference>